<dbReference type="InterPro" id="IPR043129">
    <property type="entry name" value="ATPase_NBD"/>
</dbReference>
<proteinExistence type="predicted"/>
<dbReference type="AlphaFoldDB" id="A0A1J5J377"/>
<evidence type="ECO:0000313" key="2">
    <source>
        <dbReference type="Proteomes" id="UP000183245"/>
    </source>
</evidence>
<dbReference type="EMBL" id="MNZT01000042">
    <property type="protein sequence ID" value="OIP97952.1"/>
    <property type="molecule type" value="Genomic_DNA"/>
</dbReference>
<dbReference type="STRING" id="1817892.AUK40_02195"/>
<organism evidence="1 2">
    <name type="scientific">Candidatus Wirthbacteria bacterium CG2_30_54_11</name>
    <dbReference type="NCBI Taxonomy" id="1817892"/>
    <lineage>
        <taxon>Bacteria</taxon>
        <taxon>Candidatus Wirthbacteria</taxon>
    </lineage>
</organism>
<gene>
    <name evidence="1" type="ORF">AUK40_02195</name>
</gene>
<sequence>MRDTLFHDQILWDLRDQSAVGCLRREAERFAEAMRMSGGRTTDIPRMYWSGLADEAESSRDEKDFPDANILVVSVGGSHTHFRALKISRGVVQELVNPGGKRNIPTPCGDEQIHSLEEMLLPIAREACGWLRVFAGGVEPHILLNWGFPQRSIVLSPSEGVTGAIGEVMTKGQRGVQAQGMPIHSVFRACLQQECLLGGGAIDISRVKITVQNDTIMAMFRYLERQRRADFHAMALMILGTGVNLTTLARYEAEENGSVRLDHEGLPVRVPNTKMSAPSRTFWLDYEVGRLKPIETLGRCDRLAPNEQGEAAEDIENFGLGGTGFGRIFHNLVHDYLPEPDLLWSSLASSMKVTVSQFFPDGEWVVKLSGRHPVYDASETISDLTASGLGSEVISSLQVLAEAVVERSAARAGVVLAAVSLFSGLGLQVVDLPDALAMEGSVWKTRRYQDQVLQYWNAILAPELASLKLKELNISLIVEDNYNAGVLGPAYLLGQYL</sequence>
<dbReference type="SUPFAM" id="SSF53067">
    <property type="entry name" value="Actin-like ATPase domain"/>
    <property type="match status" value="1"/>
</dbReference>
<name>A0A1J5J377_9BACT</name>
<evidence type="ECO:0008006" key="3">
    <source>
        <dbReference type="Google" id="ProtNLM"/>
    </source>
</evidence>
<dbReference type="Proteomes" id="UP000183245">
    <property type="component" value="Unassembled WGS sequence"/>
</dbReference>
<accession>A0A1J5J377</accession>
<reference evidence="1 2" key="1">
    <citation type="journal article" date="2016" name="Environ. Microbiol.">
        <title>Genomic resolution of a cold subsurface aquifer community provides metabolic insights for novel microbes adapted to high CO concentrations.</title>
        <authorList>
            <person name="Probst A.J."/>
            <person name="Castelle C.J."/>
            <person name="Singh A."/>
            <person name="Brown C.T."/>
            <person name="Anantharaman K."/>
            <person name="Sharon I."/>
            <person name="Hug L.A."/>
            <person name="Burstein D."/>
            <person name="Emerson J.B."/>
            <person name="Thomas B.C."/>
            <person name="Banfield J.F."/>
        </authorList>
    </citation>
    <scope>NUCLEOTIDE SEQUENCE [LARGE SCALE GENOMIC DNA]</scope>
    <source>
        <strain evidence="1">CG2_30_54_11</strain>
    </source>
</reference>
<protein>
    <recommendedName>
        <fullName evidence="3">Hexokinase</fullName>
    </recommendedName>
</protein>
<evidence type="ECO:0000313" key="1">
    <source>
        <dbReference type="EMBL" id="OIP97952.1"/>
    </source>
</evidence>
<comment type="caution">
    <text evidence="1">The sequence shown here is derived from an EMBL/GenBank/DDBJ whole genome shotgun (WGS) entry which is preliminary data.</text>
</comment>